<dbReference type="OMA" id="AYRANSK"/>
<organism evidence="9 10">
    <name type="scientific">Trichomonas vaginalis (strain ATCC PRA-98 / G3)</name>
    <dbReference type="NCBI Taxonomy" id="412133"/>
    <lineage>
        <taxon>Eukaryota</taxon>
        <taxon>Metamonada</taxon>
        <taxon>Parabasalia</taxon>
        <taxon>Trichomonadida</taxon>
        <taxon>Trichomonadidae</taxon>
        <taxon>Trichomonas</taxon>
    </lineage>
</organism>
<evidence type="ECO:0000256" key="4">
    <source>
        <dbReference type="ARBA" id="ARBA00022777"/>
    </source>
</evidence>
<dbReference type="OrthoDB" id="504170at2759"/>
<evidence type="ECO:0000256" key="5">
    <source>
        <dbReference type="ARBA" id="ARBA00022840"/>
    </source>
</evidence>
<dbReference type="SMART" id="SM00220">
    <property type="entry name" value="S_TKc"/>
    <property type="match status" value="1"/>
</dbReference>
<evidence type="ECO:0000313" key="9">
    <source>
        <dbReference type="EMBL" id="EAY04296.1"/>
    </source>
</evidence>
<dbReference type="VEuPathDB" id="TrichDB:TVAGG3_0826280"/>
<gene>
    <name evidence="9" type="ORF">TVAG_250560</name>
</gene>
<dbReference type="FunFam" id="1.10.510.10:FF:000777">
    <property type="entry name" value="CAMK family protein kinase"/>
    <property type="match status" value="1"/>
</dbReference>
<keyword evidence="1 7" id="KW-0723">Serine/threonine-protein kinase</keyword>
<dbReference type="AlphaFoldDB" id="A2ESQ5"/>
<feature type="domain" description="Protein kinase" evidence="8">
    <location>
        <begin position="13"/>
        <end position="264"/>
    </location>
</feature>
<evidence type="ECO:0000256" key="1">
    <source>
        <dbReference type="ARBA" id="ARBA00022527"/>
    </source>
</evidence>
<dbReference type="GO" id="GO:0005524">
    <property type="term" value="F:ATP binding"/>
    <property type="evidence" value="ECO:0007669"/>
    <property type="project" value="UniProtKB-UniRule"/>
</dbReference>
<dbReference type="PROSITE" id="PS00107">
    <property type="entry name" value="PROTEIN_KINASE_ATP"/>
    <property type="match status" value="1"/>
</dbReference>
<dbReference type="Pfam" id="PF00069">
    <property type="entry name" value="Pkinase"/>
    <property type="match status" value="1"/>
</dbReference>
<dbReference type="PANTHER" id="PTHR24346">
    <property type="entry name" value="MAP/MICROTUBULE AFFINITY-REGULATING KINASE"/>
    <property type="match status" value="1"/>
</dbReference>
<dbReference type="InterPro" id="IPR000719">
    <property type="entry name" value="Prot_kinase_dom"/>
</dbReference>
<dbReference type="InterPro" id="IPR008271">
    <property type="entry name" value="Ser/Thr_kinase_AS"/>
</dbReference>
<dbReference type="STRING" id="5722.A2ESQ5"/>
<dbReference type="PROSITE" id="PS50011">
    <property type="entry name" value="PROTEIN_KINASE_DOM"/>
    <property type="match status" value="1"/>
</dbReference>
<evidence type="ECO:0000256" key="2">
    <source>
        <dbReference type="ARBA" id="ARBA00022679"/>
    </source>
</evidence>
<protein>
    <submittedName>
        <fullName evidence="9">CAMK family protein kinase</fullName>
    </submittedName>
</protein>
<dbReference type="RefSeq" id="XP_001316519.1">
    <property type="nucleotide sequence ID" value="XM_001316484.1"/>
</dbReference>
<dbReference type="VEuPathDB" id="TrichDB:TVAG_250560"/>
<evidence type="ECO:0000256" key="6">
    <source>
        <dbReference type="PROSITE-ProRule" id="PRU10141"/>
    </source>
</evidence>
<dbReference type="Gene3D" id="1.10.510.10">
    <property type="entry name" value="Transferase(Phosphotransferase) domain 1"/>
    <property type="match status" value="1"/>
</dbReference>
<evidence type="ECO:0000256" key="3">
    <source>
        <dbReference type="ARBA" id="ARBA00022741"/>
    </source>
</evidence>
<accession>A2ESQ5</accession>
<keyword evidence="10" id="KW-1185">Reference proteome</keyword>
<dbReference type="PANTHER" id="PTHR24346:SF82">
    <property type="entry name" value="KP78A-RELATED"/>
    <property type="match status" value="1"/>
</dbReference>
<dbReference type="FunFam" id="3.30.200.20:FF:000003">
    <property type="entry name" value="Non-specific serine/threonine protein kinase"/>
    <property type="match status" value="1"/>
</dbReference>
<dbReference type="SMR" id="A2ESQ5"/>
<evidence type="ECO:0000256" key="7">
    <source>
        <dbReference type="RuleBase" id="RU000304"/>
    </source>
</evidence>
<reference evidence="9" key="2">
    <citation type="journal article" date="2007" name="Science">
        <title>Draft genome sequence of the sexually transmitted pathogen Trichomonas vaginalis.</title>
        <authorList>
            <person name="Carlton J.M."/>
            <person name="Hirt R.P."/>
            <person name="Silva J.C."/>
            <person name="Delcher A.L."/>
            <person name="Schatz M."/>
            <person name="Zhao Q."/>
            <person name="Wortman J.R."/>
            <person name="Bidwell S.L."/>
            <person name="Alsmark U.C.M."/>
            <person name="Besteiro S."/>
            <person name="Sicheritz-Ponten T."/>
            <person name="Noel C.J."/>
            <person name="Dacks J.B."/>
            <person name="Foster P.G."/>
            <person name="Simillion C."/>
            <person name="Van de Peer Y."/>
            <person name="Miranda-Saavedra D."/>
            <person name="Barton G.J."/>
            <person name="Westrop G.D."/>
            <person name="Mueller S."/>
            <person name="Dessi D."/>
            <person name="Fiori P.L."/>
            <person name="Ren Q."/>
            <person name="Paulsen I."/>
            <person name="Zhang H."/>
            <person name="Bastida-Corcuera F.D."/>
            <person name="Simoes-Barbosa A."/>
            <person name="Brown M.T."/>
            <person name="Hayes R.D."/>
            <person name="Mukherjee M."/>
            <person name="Okumura C.Y."/>
            <person name="Schneider R."/>
            <person name="Smith A.J."/>
            <person name="Vanacova S."/>
            <person name="Villalvazo M."/>
            <person name="Haas B.J."/>
            <person name="Pertea M."/>
            <person name="Feldblyum T.V."/>
            <person name="Utterback T.R."/>
            <person name="Shu C.L."/>
            <person name="Osoegawa K."/>
            <person name="de Jong P.J."/>
            <person name="Hrdy I."/>
            <person name="Horvathova L."/>
            <person name="Zubacova Z."/>
            <person name="Dolezal P."/>
            <person name="Malik S.B."/>
            <person name="Logsdon J.M. Jr."/>
            <person name="Henze K."/>
            <person name="Gupta A."/>
            <person name="Wang C.C."/>
            <person name="Dunne R.L."/>
            <person name="Upcroft J.A."/>
            <person name="Upcroft P."/>
            <person name="White O."/>
            <person name="Salzberg S.L."/>
            <person name="Tang P."/>
            <person name="Chiu C.-H."/>
            <person name="Lee Y.-S."/>
            <person name="Embley T.M."/>
            <person name="Coombs G.H."/>
            <person name="Mottram J.C."/>
            <person name="Tachezy J."/>
            <person name="Fraser-Liggett C.M."/>
            <person name="Johnson P.J."/>
        </authorList>
    </citation>
    <scope>NUCLEOTIDE SEQUENCE [LARGE SCALE GENOMIC DNA]</scope>
    <source>
        <strain evidence="9">G3</strain>
    </source>
</reference>
<reference evidence="9" key="1">
    <citation type="submission" date="2006-10" db="EMBL/GenBank/DDBJ databases">
        <authorList>
            <person name="Amadeo P."/>
            <person name="Zhao Q."/>
            <person name="Wortman J."/>
            <person name="Fraser-Liggett C."/>
            <person name="Carlton J."/>
        </authorList>
    </citation>
    <scope>NUCLEOTIDE SEQUENCE</scope>
    <source>
        <strain evidence="9">G3</strain>
    </source>
</reference>
<evidence type="ECO:0000313" key="10">
    <source>
        <dbReference type="Proteomes" id="UP000001542"/>
    </source>
</evidence>
<dbReference type="EMBL" id="DS113479">
    <property type="protein sequence ID" value="EAY04296.1"/>
    <property type="molecule type" value="Genomic_DNA"/>
</dbReference>
<proteinExistence type="inferred from homology"/>
<dbReference type="SUPFAM" id="SSF56112">
    <property type="entry name" value="Protein kinase-like (PK-like)"/>
    <property type="match status" value="1"/>
</dbReference>
<dbReference type="InParanoid" id="A2ESQ5"/>
<keyword evidence="4 9" id="KW-0418">Kinase</keyword>
<sequence length="480" mass="54431">MDAENTQVEIGDYIIHETIGAGSFGKVKLGENKNTGEKVAIKILKKSSFESKPDIAIKIKREIALMRLLNHPHLLKLIDVLESSKFLYIILEYAQNGQLFDFMTEGRGLSPEIAIRLFRQIIYGLDFLHSHSICHRDIKPENILLDECYNVKIADFGFAKFIKEKKSMTSCGSPHYTAPEIILGLPYDGCASDIWSCGVLFYNMLSGFLPFDGPTVRKLLNKVKVGKYVMPNLSSDFQDLISKMLQVDPKCRITLSEIKQHPAFRRGLIHEYECPVPQPLPRDLPKYDINTLSDTAIDVLKQLGLTESEIEEEVTSDDNTPVKMFCYMLESRISFDSIDWESRVLPDVPLMISPTTSFSFSLESSALSLSQNKYSLAEKAIIGLDNISEIYLNEKDIETKANDEKVMGVLQTFLTRHGFLWVFPNDFLLLTRGHEIDIIIKFISGEKSNNSVHICLFSGNDNEFDDLCENIEDELESIIL</sequence>
<dbReference type="Proteomes" id="UP000001542">
    <property type="component" value="Unassembled WGS sequence"/>
</dbReference>
<dbReference type="InterPro" id="IPR017441">
    <property type="entry name" value="Protein_kinase_ATP_BS"/>
</dbReference>
<dbReference type="GO" id="GO:0004674">
    <property type="term" value="F:protein serine/threonine kinase activity"/>
    <property type="evidence" value="ECO:0000318"/>
    <property type="project" value="GO_Central"/>
</dbReference>
<keyword evidence="2" id="KW-0808">Transferase</keyword>
<dbReference type="InterPro" id="IPR011009">
    <property type="entry name" value="Kinase-like_dom_sf"/>
</dbReference>
<dbReference type="KEGG" id="tva:4762151"/>
<dbReference type="PROSITE" id="PS00108">
    <property type="entry name" value="PROTEIN_KINASE_ST"/>
    <property type="match status" value="1"/>
</dbReference>
<comment type="similarity">
    <text evidence="7">Belongs to the protein kinase superfamily.</text>
</comment>
<evidence type="ECO:0000259" key="8">
    <source>
        <dbReference type="PROSITE" id="PS50011"/>
    </source>
</evidence>
<dbReference type="FunCoup" id="A2ESQ5">
    <property type="interactions" value="352"/>
</dbReference>
<dbReference type="GO" id="GO:0051726">
    <property type="term" value="P:regulation of cell cycle"/>
    <property type="evidence" value="ECO:0000318"/>
    <property type="project" value="GO_Central"/>
</dbReference>
<keyword evidence="5 6" id="KW-0067">ATP-binding</keyword>
<feature type="binding site" evidence="6">
    <location>
        <position position="42"/>
    </location>
    <ligand>
        <name>ATP</name>
        <dbReference type="ChEBI" id="CHEBI:30616"/>
    </ligand>
</feature>
<keyword evidence="3 6" id="KW-0547">Nucleotide-binding</keyword>
<dbReference type="eggNOG" id="KOG0588">
    <property type="taxonomic scope" value="Eukaryota"/>
</dbReference>
<name>A2ESQ5_TRIV3</name>